<organism evidence="6 7">
    <name type="scientific">Actinoplanes sichuanensis</name>
    <dbReference type="NCBI Taxonomy" id="512349"/>
    <lineage>
        <taxon>Bacteria</taxon>
        <taxon>Bacillati</taxon>
        <taxon>Actinomycetota</taxon>
        <taxon>Actinomycetes</taxon>
        <taxon>Micromonosporales</taxon>
        <taxon>Micromonosporaceae</taxon>
        <taxon>Actinoplanes</taxon>
    </lineage>
</organism>
<reference evidence="7" key="1">
    <citation type="journal article" date="2019" name="Int. J. Syst. Evol. Microbiol.">
        <title>The Global Catalogue of Microorganisms (GCM) 10K type strain sequencing project: providing services to taxonomists for standard genome sequencing and annotation.</title>
        <authorList>
            <consortium name="The Broad Institute Genomics Platform"/>
            <consortium name="The Broad Institute Genome Sequencing Center for Infectious Disease"/>
            <person name="Wu L."/>
            <person name="Ma J."/>
        </authorList>
    </citation>
    <scope>NUCLEOTIDE SEQUENCE [LARGE SCALE GENOMIC DNA]</scope>
    <source>
        <strain evidence="7">CCM 7526</strain>
    </source>
</reference>
<feature type="DNA-binding region" description="H-T-H motif" evidence="4">
    <location>
        <begin position="32"/>
        <end position="51"/>
    </location>
</feature>
<evidence type="ECO:0000313" key="6">
    <source>
        <dbReference type="EMBL" id="MFD1372987.1"/>
    </source>
</evidence>
<dbReference type="EMBL" id="JBHTMK010000063">
    <property type="protein sequence ID" value="MFD1372987.1"/>
    <property type="molecule type" value="Genomic_DNA"/>
</dbReference>
<dbReference type="Proteomes" id="UP001597183">
    <property type="component" value="Unassembled WGS sequence"/>
</dbReference>
<dbReference type="PROSITE" id="PS50977">
    <property type="entry name" value="HTH_TETR_2"/>
    <property type="match status" value="1"/>
</dbReference>
<evidence type="ECO:0000256" key="4">
    <source>
        <dbReference type="PROSITE-ProRule" id="PRU00335"/>
    </source>
</evidence>
<feature type="domain" description="HTH tetR-type" evidence="5">
    <location>
        <begin position="10"/>
        <end position="69"/>
    </location>
</feature>
<dbReference type="Pfam" id="PF17937">
    <property type="entry name" value="TetR_C_28"/>
    <property type="match status" value="1"/>
</dbReference>
<dbReference type="InterPro" id="IPR001647">
    <property type="entry name" value="HTH_TetR"/>
</dbReference>
<dbReference type="Pfam" id="PF00440">
    <property type="entry name" value="TetR_N"/>
    <property type="match status" value="1"/>
</dbReference>
<keyword evidence="1" id="KW-0805">Transcription regulation</keyword>
<proteinExistence type="predicted"/>
<keyword evidence="2 4" id="KW-0238">DNA-binding</keyword>
<dbReference type="InterPro" id="IPR050109">
    <property type="entry name" value="HTH-type_TetR-like_transc_reg"/>
</dbReference>
<dbReference type="Gene3D" id="1.10.357.10">
    <property type="entry name" value="Tetracycline Repressor, domain 2"/>
    <property type="match status" value="1"/>
</dbReference>
<dbReference type="InterPro" id="IPR041479">
    <property type="entry name" value="TetR_CgmR_C"/>
</dbReference>
<keyword evidence="3" id="KW-0804">Transcription</keyword>
<dbReference type="InterPro" id="IPR009057">
    <property type="entry name" value="Homeodomain-like_sf"/>
</dbReference>
<name>A0ABW4AT58_9ACTN</name>
<sequence length="199" mass="20979">MGRTAGRSPEETRRALLAAAAEAIRVRGIHASLDEIARFAGVSKGGLIYHFASKDDLIMALVHAELAAFQAAVDAESDPADTAPGRLTRAYIRAVLAPGTDDEARESLALITQLMTLPAVADVARADAERIEAALVADGLPEDVLALVVAAADGMSSAPLWGGSARTPAHRRLADRLIHLTRHPALWESLPWPTGREGA</sequence>
<keyword evidence="7" id="KW-1185">Reference proteome</keyword>
<evidence type="ECO:0000313" key="7">
    <source>
        <dbReference type="Proteomes" id="UP001597183"/>
    </source>
</evidence>
<evidence type="ECO:0000256" key="2">
    <source>
        <dbReference type="ARBA" id="ARBA00023125"/>
    </source>
</evidence>
<evidence type="ECO:0000256" key="3">
    <source>
        <dbReference type="ARBA" id="ARBA00023163"/>
    </source>
</evidence>
<dbReference type="SUPFAM" id="SSF46689">
    <property type="entry name" value="Homeodomain-like"/>
    <property type="match status" value="1"/>
</dbReference>
<comment type="caution">
    <text evidence="6">The sequence shown here is derived from an EMBL/GenBank/DDBJ whole genome shotgun (WGS) entry which is preliminary data.</text>
</comment>
<dbReference type="RefSeq" id="WP_317794716.1">
    <property type="nucleotide sequence ID" value="NZ_AP028461.1"/>
</dbReference>
<gene>
    <name evidence="6" type="ORF">ACFQ5G_47325</name>
</gene>
<accession>A0ABW4AT58</accession>
<evidence type="ECO:0000259" key="5">
    <source>
        <dbReference type="PROSITE" id="PS50977"/>
    </source>
</evidence>
<protein>
    <submittedName>
        <fullName evidence="6">TetR/AcrR family transcriptional regulator</fullName>
    </submittedName>
</protein>
<evidence type="ECO:0000256" key="1">
    <source>
        <dbReference type="ARBA" id="ARBA00023015"/>
    </source>
</evidence>
<dbReference type="PANTHER" id="PTHR30055">
    <property type="entry name" value="HTH-TYPE TRANSCRIPTIONAL REGULATOR RUTR"/>
    <property type="match status" value="1"/>
</dbReference>
<dbReference type="PANTHER" id="PTHR30055:SF234">
    <property type="entry name" value="HTH-TYPE TRANSCRIPTIONAL REGULATOR BETI"/>
    <property type="match status" value="1"/>
</dbReference>
<dbReference type="PRINTS" id="PR00455">
    <property type="entry name" value="HTHTETR"/>
</dbReference>